<protein>
    <submittedName>
        <fullName evidence="2">Uncharacterized protein</fullName>
    </submittedName>
</protein>
<gene>
    <name evidence="2" type="ORF">GCM10010324_62800</name>
</gene>
<keyword evidence="3" id="KW-1185">Reference proteome</keyword>
<evidence type="ECO:0000313" key="2">
    <source>
        <dbReference type="EMBL" id="GGY07456.1"/>
    </source>
</evidence>
<name>A0ABQ2Z7E3_9ACTN</name>
<organism evidence="2 3">
    <name type="scientific">Streptomyces hiroshimensis</name>
    <dbReference type="NCBI Taxonomy" id="66424"/>
    <lineage>
        <taxon>Bacteria</taxon>
        <taxon>Bacillati</taxon>
        <taxon>Actinomycetota</taxon>
        <taxon>Actinomycetes</taxon>
        <taxon>Kitasatosporales</taxon>
        <taxon>Streptomycetaceae</taxon>
        <taxon>Streptomyces</taxon>
    </lineage>
</organism>
<reference evidence="3" key="1">
    <citation type="journal article" date="2019" name="Int. J. Syst. Evol. Microbiol.">
        <title>The Global Catalogue of Microorganisms (GCM) 10K type strain sequencing project: providing services to taxonomists for standard genome sequencing and annotation.</title>
        <authorList>
            <consortium name="The Broad Institute Genomics Platform"/>
            <consortium name="The Broad Institute Genome Sequencing Center for Infectious Disease"/>
            <person name="Wu L."/>
            <person name="Ma J."/>
        </authorList>
    </citation>
    <scope>NUCLEOTIDE SEQUENCE [LARGE SCALE GENOMIC DNA]</scope>
    <source>
        <strain evidence="3">JCM 4586</strain>
    </source>
</reference>
<dbReference type="EMBL" id="BMUT01000019">
    <property type="protein sequence ID" value="GGY07456.1"/>
    <property type="molecule type" value="Genomic_DNA"/>
</dbReference>
<sequence length="178" mass="19848">MHRRWPVRVLPARTEARIQRGQGNVPVRTGGAESPAASPSRRPVRRNHDSRTPQEPLRATRRSARVSRPARPLGRKLHYPPLRGPMRLDRRKHRASARFTPDPIKTDHVRSVSMYAKLTELGSRLLGKFVPEIDAAAAELLSCGNYPACWQCSGKCGYNAPCWACCNSNGCPTIVCQC</sequence>
<comment type="caution">
    <text evidence="2">The sequence shown here is derived from an EMBL/GenBank/DDBJ whole genome shotgun (WGS) entry which is preliminary data.</text>
</comment>
<dbReference type="Proteomes" id="UP000659223">
    <property type="component" value="Unassembled WGS sequence"/>
</dbReference>
<feature type="compositionally biased region" description="Low complexity" evidence="1">
    <location>
        <begin position="32"/>
        <end position="41"/>
    </location>
</feature>
<evidence type="ECO:0000256" key="1">
    <source>
        <dbReference type="SAM" id="MobiDB-lite"/>
    </source>
</evidence>
<evidence type="ECO:0000313" key="3">
    <source>
        <dbReference type="Proteomes" id="UP000659223"/>
    </source>
</evidence>
<accession>A0ABQ2Z7E3</accession>
<feature type="region of interest" description="Disordered" evidence="1">
    <location>
        <begin position="14"/>
        <end position="96"/>
    </location>
</feature>
<proteinExistence type="predicted"/>